<protein>
    <recommendedName>
        <fullName evidence="13">Protein-lysine N-methyltransferase SMYD4</fullName>
    </recommendedName>
    <alternativeName>
        <fullName evidence="14">SET and MYND domain-containing protein 4</fullName>
    </alternativeName>
</protein>
<keyword evidence="6" id="KW-0949">S-adenosyl-L-methionine</keyword>
<evidence type="ECO:0000256" key="3">
    <source>
        <dbReference type="ARBA" id="ARBA00022490"/>
    </source>
</evidence>
<keyword evidence="5" id="KW-0808">Transferase</keyword>
<reference evidence="18" key="2">
    <citation type="submission" date="2007-04" db="EMBL/GenBank/DDBJ databases">
        <title>The genome of the human body louse.</title>
        <authorList>
            <consortium name="The Human Body Louse Genome Consortium"/>
            <person name="Kirkness E."/>
            <person name="Walenz B."/>
            <person name="Hass B."/>
            <person name="Bruggner R."/>
            <person name="Strausberg R."/>
        </authorList>
    </citation>
    <scope>NUCLEOTIDE SEQUENCE</scope>
    <source>
        <strain evidence="18">USDA</strain>
    </source>
</reference>
<dbReference type="InterPro" id="IPR001214">
    <property type="entry name" value="SET_dom"/>
</dbReference>
<dbReference type="Proteomes" id="UP000009046">
    <property type="component" value="Unassembled WGS sequence"/>
</dbReference>
<name>E0VEH0_PEDHC</name>
<dbReference type="InterPro" id="IPR002893">
    <property type="entry name" value="Znf_MYND"/>
</dbReference>
<dbReference type="VEuPathDB" id="VectorBase:PHUM132280"/>
<dbReference type="InterPro" id="IPR052097">
    <property type="entry name" value="SET-MYND_domain_protein"/>
</dbReference>
<evidence type="ECO:0000313" key="18">
    <source>
        <dbReference type="EMBL" id="EEB11776.1"/>
    </source>
</evidence>
<dbReference type="GO" id="GO:0032259">
    <property type="term" value="P:methylation"/>
    <property type="evidence" value="ECO:0007669"/>
    <property type="project" value="UniProtKB-KW"/>
</dbReference>
<comment type="function">
    <text evidence="12">Protein-lysine N-methyltransferase. Monomethylates PRMT5, modulating its transcriptional activity. May also act as a histone methyltransferase. Plays a critical role in cardiac development. Acts as a key epigenetic regulator of gene expression during cardiac development via its dual activities as a methyltransferase and negative regulator of HDAC1.</text>
</comment>
<dbReference type="CTD" id="8234190"/>
<dbReference type="OrthoDB" id="62495at2759"/>
<dbReference type="EMBL" id="DS235090">
    <property type="protein sequence ID" value="EEB11776.1"/>
    <property type="molecule type" value="Genomic_DNA"/>
</dbReference>
<comment type="subcellular location">
    <subcellularLocation>
        <location evidence="2">Cytoplasm</location>
    </subcellularLocation>
    <subcellularLocation>
        <location evidence="1">Nucleus</location>
    </subcellularLocation>
</comment>
<keyword evidence="8 15" id="KW-0863">Zinc-finger</keyword>
<dbReference type="GO" id="GO:0008757">
    <property type="term" value="F:S-adenosylmethionine-dependent methyltransferase activity"/>
    <property type="evidence" value="ECO:0007669"/>
    <property type="project" value="UniProtKB-ARBA"/>
</dbReference>
<keyword evidence="4" id="KW-0489">Methyltransferase</keyword>
<dbReference type="SUPFAM" id="SSF82199">
    <property type="entry name" value="SET domain"/>
    <property type="match status" value="1"/>
</dbReference>
<keyword evidence="3" id="KW-0963">Cytoplasm</keyword>
<evidence type="ECO:0000256" key="10">
    <source>
        <dbReference type="ARBA" id="ARBA00023242"/>
    </source>
</evidence>
<dbReference type="EMBL" id="AAZO01001534">
    <property type="status" value="NOT_ANNOTATED_CDS"/>
    <property type="molecule type" value="Genomic_DNA"/>
</dbReference>
<dbReference type="Pfam" id="PF01753">
    <property type="entry name" value="zf-MYND"/>
    <property type="match status" value="1"/>
</dbReference>
<evidence type="ECO:0000256" key="13">
    <source>
        <dbReference type="ARBA" id="ARBA00093635"/>
    </source>
</evidence>
<evidence type="ECO:0000256" key="8">
    <source>
        <dbReference type="ARBA" id="ARBA00022771"/>
    </source>
</evidence>
<keyword evidence="20" id="KW-1185">Reference proteome</keyword>
<evidence type="ECO:0000256" key="9">
    <source>
        <dbReference type="ARBA" id="ARBA00022833"/>
    </source>
</evidence>
<dbReference type="InterPro" id="IPR011990">
    <property type="entry name" value="TPR-like_helical_dom_sf"/>
</dbReference>
<dbReference type="HOGENOM" id="CLU_021727_0_0_1"/>
<dbReference type="GO" id="GO:0005634">
    <property type="term" value="C:nucleus"/>
    <property type="evidence" value="ECO:0007669"/>
    <property type="project" value="UniProtKB-SubCell"/>
</dbReference>
<dbReference type="GO" id="GO:0042826">
    <property type="term" value="F:histone deacetylase binding"/>
    <property type="evidence" value="ECO:0007669"/>
    <property type="project" value="TreeGrafter"/>
</dbReference>
<organism>
    <name type="scientific">Pediculus humanus subsp. corporis</name>
    <name type="common">Body louse</name>
    <dbReference type="NCBI Taxonomy" id="121224"/>
    <lineage>
        <taxon>Eukaryota</taxon>
        <taxon>Metazoa</taxon>
        <taxon>Ecdysozoa</taxon>
        <taxon>Arthropoda</taxon>
        <taxon>Hexapoda</taxon>
        <taxon>Insecta</taxon>
        <taxon>Pterygota</taxon>
        <taxon>Neoptera</taxon>
        <taxon>Paraneoptera</taxon>
        <taxon>Psocodea</taxon>
        <taxon>Troctomorpha</taxon>
        <taxon>Phthiraptera</taxon>
        <taxon>Anoplura</taxon>
        <taxon>Pediculidae</taxon>
        <taxon>Pediculus</taxon>
    </lineage>
</organism>
<dbReference type="SUPFAM" id="SSF144232">
    <property type="entry name" value="HIT/MYND zinc finger-like"/>
    <property type="match status" value="1"/>
</dbReference>
<dbReference type="AlphaFoldDB" id="E0VEH0"/>
<evidence type="ECO:0000256" key="5">
    <source>
        <dbReference type="ARBA" id="ARBA00022679"/>
    </source>
</evidence>
<evidence type="ECO:0000256" key="14">
    <source>
        <dbReference type="ARBA" id="ARBA00093680"/>
    </source>
</evidence>
<dbReference type="GO" id="GO:0005737">
    <property type="term" value="C:cytoplasm"/>
    <property type="evidence" value="ECO:0007669"/>
    <property type="project" value="UniProtKB-SubCell"/>
</dbReference>
<dbReference type="Pfam" id="PF00856">
    <property type="entry name" value="SET"/>
    <property type="match status" value="1"/>
</dbReference>
<dbReference type="PANTHER" id="PTHR46165:SF2">
    <property type="entry name" value="SET AND MYND DOMAIN-CONTAINING PROTEIN 4"/>
    <property type="match status" value="1"/>
</dbReference>
<evidence type="ECO:0000313" key="20">
    <source>
        <dbReference type="Proteomes" id="UP000009046"/>
    </source>
</evidence>
<evidence type="ECO:0000256" key="11">
    <source>
        <dbReference type="ARBA" id="ARBA00048985"/>
    </source>
</evidence>
<dbReference type="Gene3D" id="6.10.140.2220">
    <property type="match status" value="1"/>
</dbReference>
<keyword evidence="9" id="KW-0862">Zinc</keyword>
<dbReference type="STRING" id="121224.E0VEH0"/>
<gene>
    <name evidence="19" type="primary">8234190</name>
    <name evidence="18" type="ORF">Phum_PHUM132280</name>
</gene>
<evidence type="ECO:0000259" key="17">
    <source>
        <dbReference type="PROSITE" id="PS50865"/>
    </source>
</evidence>
<evidence type="ECO:0000256" key="7">
    <source>
        <dbReference type="ARBA" id="ARBA00022723"/>
    </source>
</evidence>
<evidence type="ECO:0000256" key="4">
    <source>
        <dbReference type="ARBA" id="ARBA00022603"/>
    </source>
</evidence>
<proteinExistence type="predicted"/>
<dbReference type="Gene3D" id="1.25.40.10">
    <property type="entry name" value="Tetratricopeptide repeat domain"/>
    <property type="match status" value="1"/>
</dbReference>
<comment type="catalytic activity">
    <reaction evidence="11">
        <text>L-lysyl-[protein] + S-adenosyl-L-methionine = N(6)-methyl-L-lysyl-[protein] + S-adenosyl-L-homocysteine + H(+)</text>
        <dbReference type="Rhea" id="RHEA:51736"/>
        <dbReference type="Rhea" id="RHEA-COMP:9752"/>
        <dbReference type="Rhea" id="RHEA-COMP:13053"/>
        <dbReference type="ChEBI" id="CHEBI:15378"/>
        <dbReference type="ChEBI" id="CHEBI:29969"/>
        <dbReference type="ChEBI" id="CHEBI:57856"/>
        <dbReference type="ChEBI" id="CHEBI:59789"/>
        <dbReference type="ChEBI" id="CHEBI:61929"/>
    </reaction>
</comment>
<dbReference type="PROSITE" id="PS50865">
    <property type="entry name" value="ZF_MYND_2"/>
    <property type="match status" value="1"/>
</dbReference>
<dbReference type="PANTHER" id="PTHR46165">
    <property type="entry name" value="SET AND MYND DOMAIN-CONTAINING PROTEIN 4"/>
    <property type="match status" value="1"/>
</dbReference>
<accession>E0VEH0</accession>
<keyword evidence="10" id="KW-0539">Nucleus</keyword>
<dbReference type="PROSITE" id="PS50280">
    <property type="entry name" value="SET"/>
    <property type="match status" value="1"/>
</dbReference>
<dbReference type="Gene3D" id="1.10.220.160">
    <property type="match status" value="1"/>
</dbReference>
<evidence type="ECO:0000256" key="12">
    <source>
        <dbReference type="ARBA" id="ARBA00093423"/>
    </source>
</evidence>
<dbReference type="GO" id="GO:0008270">
    <property type="term" value="F:zinc ion binding"/>
    <property type="evidence" value="ECO:0007669"/>
    <property type="project" value="UniProtKB-KW"/>
</dbReference>
<dbReference type="SUPFAM" id="SSF48695">
    <property type="entry name" value="Multiheme cytochromes"/>
    <property type="match status" value="1"/>
</dbReference>
<dbReference type="RefSeq" id="XP_002424514.1">
    <property type="nucleotide sequence ID" value="XM_002424469.1"/>
</dbReference>
<dbReference type="EnsemblMetazoa" id="PHUM132280-RA">
    <property type="protein sequence ID" value="PHUM132280-PA"/>
    <property type="gene ID" value="PHUM132280"/>
</dbReference>
<reference evidence="18" key="1">
    <citation type="submission" date="2007-04" db="EMBL/GenBank/DDBJ databases">
        <title>Annotation of Pediculus humanus corporis strain USDA.</title>
        <authorList>
            <person name="Kirkness E."/>
            <person name="Hannick L."/>
            <person name="Hass B."/>
            <person name="Bruggner R."/>
            <person name="Lawson D."/>
            <person name="Bidwell S."/>
            <person name="Joardar V."/>
            <person name="Caler E."/>
            <person name="Walenz B."/>
            <person name="Inman J."/>
            <person name="Schobel S."/>
            <person name="Galinsky K."/>
            <person name="Amedeo P."/>
            <person name="Strausberg R."/>
        </authorList>
    </citation>
    <scope>NUCLEOTIDE SEQUENCE</scope>
    <source>
        <strain evidence="18">USDA</strain>
    </source>
</reference>
<evidence type="ECO:0000313" key="19">
    <source>
        <dbReference type="EnsemblMetazoa" id="PHUM132280-PA"/>
    </source>
</evidence>
<dbReference type="InterPro" id="IPR046341">
    <property type="entry name" value="SET_dom_sf"/>
</dbReference>
<sequence length="646" mass="73605">MRRELQLSELITEKRIEGNEKFTNGKYNESLSLYTDSIFYADNNNNNNCEEALSLVYSNRSLVLQKLGRFNESLQDIDLALSSGCSSKQYKKLILRKAKCLIHLGDYNKAKIILQKNCKASQAEVDFSQVPNGVVNNNNKLELPVPVGGVSNTFPSASSYINVFYNETLGRHVKALHDIEVGDVLFVEKPFAYILFHEVCHNCAKQTISPIPCDKCLDVIYCSVECKKKFEKSVHSFECGKGKFFKSIGIAHLSLRLILAASSNYKELKKLISSYTETKYFDGIVPCENNSYHNVYGLITNLEKYEGKHLFQYALTASLLALYLKTHTSYFSNESNDDDDNNLEIVASTLFKHILQLICNGHAITDVITDDSNDSNAVDLIEKRIGTAIYPSASMMNHSCEPSIITSFSNNHLIVRASKPIKAGEEIFNCYGPHAKRMKKEERQEILRKQYFFNCHCMACHQQYDIMERFMAYMCFECKGPLIIINDSNNGYCLDCNKNSIISQDVIRESFKEQGKILDALKKFLNFFIIGRKILYKFNKDLCYSADQAASCFSKLEDYDKCLVILKCTILSEEKRFGSFSIELGYALKKIGDASTNYCIQIDQATREGIEYYERAKGIIQILMGNDNNDFKEIQNNIDFLKSFIK</sequence>
<dbReference type="CDD" id="cd10536">
    <property type="entry name" value="SET_SMYD4"/>
    <property type="match status" value="1"/>
</dbReference>
<evidence type="ECO:0000256" key="1">
    <source>
        <dbReference type="ARBA" id="ARBA00004123"/>
    </source>
</evidence>
<evidence type="ECO:0000256" key="2">
    <source>
        <dbReference type="ARBA" id="ARBA00004496"/>
    </source>
</evidence>
<dbReference type="Gene3D" id="2.170.270.10">
    <property type="entry name" value="SET domain"/>
    <property type="match status" value="1"/>
</dbReference>
<dbReference type="InParanoid" id="E0VEH0"/>
<dbReference type="InterPro" id="IPR036280">
    <property type="entry name" value="Multihaem_cyt_sf"/>
</dbReference>
<evidence type="ECO:0000259" key="16">
    <source>
        <dbReference type="PROSITE" id="PS50280"/>
    </source>
</evidence>
<dbReference type="InterPro" id="IPR044421">
    <property type="entry name" value="SMYD4_SET"/>
</dbReference>
<dbReference type="SUPFAM" id="SSF48452">
    <property type="entry name" value="TPR-like"/>
    <property type="match status" value="1"/>
</dbReference>
<dbReference type="GO" id="GO:0008276">
    <property type="term" value="F:protein methyltransferase activity"/>
    <property type="evidence" value="ECO:0007669"/>
    <property type="project" value="UniProtKB-ARBA"/>
</dbReference>
<dbReference type="KEGG" id="phu:Phum_PHUM132280"/>
<evidence type="ECO:0000256" key="15">
    <source>
        <dbReference type="PROSITE-ProRule" id="PRU00134"/>
    </source>
</evidence>
<dbReference type="OMA" id="RQAHCAW"/>
<keyword evidence="7" id="KW-0479">Metal-binding</keyword>
<dbReference type="GO" id="GO:0008170">
    <property type="term" value="F:N-methyltransferase activity"/>
    <property type="evidence" value="ECO:0007669"/>
    <property type="project" value="UniProtKB-ARBA"/>
</dbReference>
<dbReference type="GeneID" id="8234190"/>
<evidence type="ECO:0000256" key="6">
    <source>
        <dbReference type="ARBA" id="ARBA00022691"/>
    </source>
</evidence>
<feature type="domain" description="MYND-type" evidence="17">
    <location>
        <begin position="200"/>
        <end position="239"/>
    </location>
</feature>
<feature type="domain" description="SET" evidence="16">
    <location>
        <begin position="157"/>
        <end position="432"/>
    </location>
</feature>
<reference evidence="19" key="3">
    <citation type="submission" date="2021-02" db="UniProtKB">
        <authorList>
            <consortium name="EnsemblMetazoa"/>
        </authorList>
    </citation>
    <scope>IDENTIFICATION</scope>
    <source>
        <strain evidence="19">USDA</strain>
    </source>
</reference>
<dbReference type="eggNOG" id="KOG2084">
    <property type="taxonomic scope" value="Eukaryota"/>
</dbReference>